<sequence length="150" mass="17845">MPISREHALLIIKYLLDHPTFYFPFVLVCKGYASNTYKDDDFVEIIPSDDYENLVENRHYDTFELWENVQKLDVETLQLMSKGFIEHIMAHSIETELLENAKKYRALWKEELWESTDIEKFAQNEYFGAKAEGFEESLEIFKKHLASSYM</sequence>
<evidence type="ECO:0000313" key="2">
    <source>
        <dbReference type="Proteomes" id="UP000002222"/>
    </source>
</evidence>
<dbReference type="Proteomes" id="UP000002222">
    <property type="component" value="Chromosome"/>
</dbReference>
<dbReference type="KEGG" id="sdl:Sdel_1532"/>
<organism evidence="1 2">
    <name type="scientific">Sulfurospirillum deleyianum (strain ATCC 51133 / DSM 6946 / 5175)</name>
    <dbReference type="NCBI Taxonomy" id="525898"/>
    <lineage>
        <taxon>Bacteria</taxon>
        <taxon>Pseudomonadati</taxon>
        <taxon>Campylobacterota</taxon>
        <taxon>Epsilonproteobacteria</taxon>
        <taxon>Campylobacterales</taxon>
        <taxon>Sulfurospirillaceae</taxon>
        <taxon>Sulfurospirillum</taxon>
    </lineage>
</organism>
<reference evidence="1 2" key="2">
    <citation type="journal article" date="2010" name="Stand. Genomic Sci.">
        <title>Complete genome sequence of Sulfurospirillum deleyianum type strain (5175).</title>
        <authorList>
            <person name="Sikorski J."/>
            <person name="Lapidus A."/>
            <person name="Copeland A."/>
            <person name="Glavina Del Rio T."/>
            <person name="Nolan M."/>
            <person name="Lucas S."/>
            <person name="Chen F."/>
            <person name="Tice H."/>
            <person name="Cheng J.F."/>
            <person name="Saunders E."/>
            <person name="Bruce D."/>
            <person name="Goodwin L."/>
            <person name="Pitluck S."/>
            <person name="Ovchinnikova G."/>
            <person name="Pati A."/>
            <person name="Ivanova N."/>
            <person name="Mavromatis K."/>
            <person name="Chen A."/>
            <person name="Palaniappan K."/>
            <person name="Chain P."/>
            <person name="Land M."/>
            <person name="Hauser L."/>
            <person name="Chang Y.J."/>
            <person name="Jeffries C.D."/>
            <person name="Brettin T."/>
            <person name="Detter J.C."/>
            <person name="Han C."/>
            <person name="Rohde M."/>
            <person name="Lang E."/>
            <person name="Spring S."/>
            <person name="Goker M."/>
            <person name="Bristow J."/>
            <person name="Eisen J.A."/>
            <person name="Markowitz V."/>
            <person name="Hugenholtz P."/>
            <person name="Kyrpides N.C."/>
            <person name="Klenk H.P."/>
        </authorList>
    </citation>
    <scope>NUCLEOTIDE SEQUENCE [LARGE SCALE GENOMIC DNA]</scope>
    <source>
        <strain evidence="2">ATCC 51133 / DSM 6946 / 5175</strain>
    </source>
</reference>
<dbReference type="STRING" id="525898.Sdel_1532"/>
<protein>
    <submittedName>
        <fullName evidence="1">Uncharacterized protein</fullName>
    </submittedName>
</protein>
<proteinExistence type="predicted"/>
<dbReference type="RefSeq" id="WP_012857298.1">
    <property type="nucleotide sequence ID" value="NC_013512.1"/>
</dbReference>
<reference evidence="2" key="1">
    <citation type="submission" date="2009-11" db="EMBL/GenBank/DDBJ databases">
        <title>The complete genome of Sulfurospirillum deleyianum DSM 6946.</title>
        <authorList>
            <consortium name="US DOE Joint Genome Institute (JGI-PGF)"/>
            <person name="Lucas S."/>
            <person name="Copeland A."/>
            <person name="Lapidus A."/>
            <person name="Glavina del Rio T."/>
            <person name="Dalin E."/>
            <person name="Tice H."/>
            <person name="Bruce D."/>
            <person name="Goodwin L."/>
            <person name="Pitluck S."/>
            <person name="Kyrpides N."/>
            <person name="Mavromatis K."/>
            <person name="Ivanova N."/>
            <person name="Ovchinnikova G."/>
            <person name="Munk A.C."/>
            <person name="Lu M."/>
            <person name="Brettin T."/>
            <person name="Detter J.C."/>
            <person name="Han C."/>
            <person name="Tapia R."/>
            <person name="Larimer F."/>
            <person name="Land M."/>
            <person name="Hauser L."/>
            <person name="Markowitz V."/>
            <person name="Cheng J.F."/>
            <person name="Hugenholtz P."/>
            <person name="Woyke T."/>
            <person name="Wu D."/>
            <person name="Aumann P."/>
            <person name="Schneider S."/>
            <person name="Lang E."/>
            <person name="Spring S."/>
            <person name="Klenk H.P."/>
            <person name="Eisen J.A."/>
        </authorList>
    </citation>
    <scope>NUCLEOTIDE SEQUENCE [LARGE SCALE GENOMIC DNA]</scope>
    <source>
        <strain evidence="2">ATCC 51133 / DSM 6946 / 5175</strain>
    </source>
</reference>
<accession>D1B378</accession>
<name>D1B378_SULD5</name>
<keyword evidence="2" id="KW-1185">Reference proteome</keyword>
<dbReference type="OrthoDB" id="5368694at2"/>
<dbReference type="HOGENOM" id="CLU_1739587_0_0_7"/>
<dbReference type="AlphaFoldDB" id="D1B378"/>
<dbReference type="EMBL" id="CP001816">
    <property type="protein sequence ID" value="ACZ12548.1"/>
    <property type="molecule type" value="Genomic_DNA"/>
</dbReference>
<evidence type="ECO:0000313" key="1">
    <source>
        <dbReference type="EMBL" id="ACZ12548.1"/>
    </source>
</evidence>
<gene>
    <name evidence="1" type="ordered locus">Sdel_1532</name>
</gene>